<accession>A0A2S8BRI5</accession>
<dbReference type="PROSITE" id="PS00895">
    <property type="entry name" value="3_HYDROXYISOBUT_DH"/>
    <property type="match status" value="1"/>
</dbReference>
<feature type="compositionally biased region" description="Low complexity" evidence="1">
    <location>
        <begin position="48"/>
        <end position="57"/>
    </location>
</feature>
<dbReference type="AlphaFoldDB" id="A0A2S8BRI5"/>
<dbReference type="InterPro" id="IPR006115">
    <property type="entry name" value="6PGDH_NADP-bd"/>
</dbReference>
<dbReference type="SUPFAM" id="SSF51735">
    <property type="entry name" value="NAD(P)-binding Rossmann-fold domains"/>
    <property type="match status" value="1"/>
</dbReference>
<gene>
    <name evidence="3" type="ORF">C1Y40_00512</name>
</gene>
<evidence type="ECO:0000259" key="2">
    <source>
        <dbReference type="Pfam" id="PF03446"/>
    </source>
</evidence>
<dbReference type="Pfam" id="PF03446">
    <property type="entry name" value="NAD_binding_2"/>
    <property type="match status" value="1"/>
</dbReference>
<reference evidence="3 4" key="1">
    <citation type="journal article" date="2017" name="Int. J. Syst. Evol. Microbiol.">
        <title>Mycobacterium talmoniae sp. nov., a slowly growing mycobacterium isolated from human respiratory samples.</title>
        <authorList>
            <person name="Davidson R.M."/>
            <person name="DeGroote M.A."/>
            <person name="Marola J.L."/>
            <person name="Buss S."/>
            <person name="Jones V."/>
            <person name="McNeil M.R."/>
            <person name="Freifeld A.G."/>
            <person name="Elaine Epperson L."/>
            <person name="Hasan N.A."/>
            <person name="Jackson M."/>
            <person name="Iwen P.C."/>
            <person name="Salfinger M."/>
            <person name="Strong M."/>
        </authorList>
    </citation>
    <scope>NUCLEOTIDE SEQUENCE [LARGE SCALE GENOMIC DNA]</scope>
    <source>
        <strain evidence="3 4">ATCC BAA-2683</strain>
    </source>
</reference>
<dbReference type="InterPro" id="IPR036291">
    <property type="entry name" value="NAD(P)-bd_dom_sf"/>
</dbReference>
<dbReference type="GO" id="GO:0016054">
    <property type="term" value="P:organic acid catabolic process"/>
    <property type="evidence" value="ECO:0007669"/>
    <property type="project" value="UniProtKB-ARBA"/>
</dbReference>
<protein>
    <submittedName>
        <fullName evidence="3">Putative oxidoreductase</fullName>
        <ecNumber evidence="3">1.1.-.-</ecNumber>
    </submittedName>
</protein>
<evidence type="ECO:0000313" key="4">
    <source>
        <dbReference type="Proteomes" id="UP000238296"/>
    </source>
</evidence>
<name>A0A2S8BRI5_9MYCO</name>
<dbReference type="GO" id="GO:0016491">
    <property type="term" value="F:oxidoreductase activity"/>
    <property type="evidence" value="ECO:0007669"/>
    <property type="project" value="UniProtKB-KW"/>
</dbReference>
<dbReference type="GO" id="GO:0050661">
    <property type="term" value="F:NADP binding"/>
    <property type="evidence" value="ECO:0007669"/>
    <property type="project" value="InterPro"/>
</dbReference>
<sequence>MTSPEQLRLGYIGLGNMGAPMAKRLVDWPGGVMVFDVRAEAMTPLTDAGAPRPAASPRWPPPTSSA</sequence>
<comment type="caution">
    <text evidence="3">The sequence shown here is derived from an EMBL/GenBank/DDBJ whole genome shotgun (WGS) entry which is preliminary data.</text>
</comment>
<feature type="domain" description="6-phosphogluconate dehydrogenase NADP-binding" evidence="2">
    <location>
        <begin position="9"/>
        <end position="50"/>
    </location>
</feature>
<dbReference type="Gene3D" id="3.40.50.720">
    <property type="entry name" value="NAD(P)-binding Rossmann-like Domain"/>
    <property type="match status" value="1"/>
</dbReference>
<dbReference type="EMBL" id="PPEA01000080">
    <property type="protein sequence ID" value="PQM49272.1"/>
    <property type="molecule type" value="Genomic_DNA"/>
</dbReference>
<evidence type="ECO:0000256" key="1">
    <source>
        <dbReference type="SAM" id="MobiDB-lite"/>
    </source>
</evidence>
<proteinExistence type="predicted"/>
<keyword evidence="3" id="KW-0560">Oxidoreductase</keyword>
<dbReference type="Proteomes" id="UP000238296">
    <property type="component" value="Unassembled WGS sequence"/>
</dbReference>
<organism evidence="3 4">
    <name type="scientific">Mycobacterium talmoniae</name>
    <dbReference type="NCBI Taxonomy" id="1858794"/>
    <lineage>
        <taxon>Bacteria</taxon>
        <taxon>Bacillati</taxon>
        <taxon>Actinomycetota</taxon>
        <taxon>Actinomycetes</taxon>
        <taxon>Mycobacteriales</taxon>
        <taxon>Mycobacteriaceae</taxon>
        <taxon>Mycobacterium</taxon>
    </lineage>
</organism>
<dbReference type="InterPro" id="IPR002204">
    <property type="entry name" value="3-OH-isobutyrate_DH-rel_CS"/>
</dbReference>
<feature type="region of interest" description="Disordered" evidence="1">
    <location>
        <begin position="44"/>
        <end position="66"/>
    </location>
</feature>
<dbReference type="EC" id="1.1.-.-" evidence="3"/>
<evidence type="ECO:0000313" key="3">
    <source>
        <dbReference type="EMBL" id="PQM49272.1"/>
    </source>
</evidence>